<dbReference type="Gene3D" id="3.90.1720.10">
    <property type="entry name" value="endopeptidase domain like (from Nostoc punctiforme)"/>
    <property type="match status" value="1"/>
</dbReference>
<proteinExistence type="predicted"/>
<sequence>MGNIKTIKIKDLKQGDILLFSPTEDWESRLIASITKSPVSHAAMSYYDYNEIIEEIPPYAQINSIKDRIVNRKITIMRLTPFKEDMSKVLNIGKNYVANKEPYTKMDLVFVGLFILFKKSLISPTLQKLLIPLMKHIISDLIVLINKGVYKGSHPMVCSQFVYNCYEKAGREYKLIVSNENFINNLLNQVQDYINKNKDRKGLKSKLIDNMNKINEENAYNSIDKEKLLENIYYELQKEQDTNVLNELQEEFVITTHEFCTVINYLFNNEQTSLLLNCGDNLISAPIKTIIDSEEFFITPGDLLMNCKNLIKVGMLDS</sequence>
<dbReference type="OrthoDB" id="9805237at2"/>
<accession>A0A1L5FAP2</accession>
<organism evidence="1 2">
    <name type="scientific">Clostridium kluyveri</name>
    <dbReference type="NCBI Taxonomy" id="1534"/>
    <lineage>
        <taxon>Bacteria</taxon>
        <taxon>Bacillati</taxon>
        <taxon>Bacillota</taxon>
        <taxon>Clostridia</taxon>
        <taxon>Eubacteriales</taxon>
        <taxon>Clostridiaceae</taxon>
        <taxon>Clostridium</taxon>
    </lineage>
</organism>
<dbReference type="SUPFAM" id="SSF54001">
    <property type="entry name" value="Cysteine proteinases"/>
    <property type="match status" value="1"/>
</dbReference>
<dbReference type="AlphaFoldDB" id="A0A1L5FAP2"/>
<dbReference type="Proteomes" id="UP000184604">
    <property type="component" value="Chromosome"/>
</dbReference>
<dbReference type="InterPro" id="IPR038765">
    <property type="entry name" value="Papain-like_cys_pep_sf"/>
</dbReference>
<dbReference type="RefSeq" id="WP_073539696.1">
    <property type="nucleotide sequence ID" value="NZ_CP018335.1"/>
</dbReference>
<dbReference type="EMBL" id="CP018335">
    <property type="protein sequence ID" value="APM40085.1"/>
    <property type="molecule type" value="Genomic_DNA"/>
</dbReference>
<reference evidence="1 2" key="1">
    <citation type="submission" date="2016-12" db="EMBL/GenBank/DDBJ databases">
        <title>Complete genome sequence of Clostridium kluyveri JZZ isolated from the pit mud of a Chinese flavor liquor-making factory.</title>
        <authorList>
            <person name="Wang Y."/>
        </authorList>
    </citation>
    <scope>NUCLEOTIDE SEQUENCE [LARGE SCALE GENOMIC DNA]</scope>
    <source>
        <strain evidence="1 2">JZZ</strain>
    </source>
</reference>
<evidence type="ECO:0000313" key="2">
    <source>
        <dbReference type="Proteomes" id="UP000184604"/>
    </source>
</evidence>
<protein>
    <submittedName>
        <fullName evidence="1">Uncharacterized protein</fullName>
    </submittedName>
</protein>
<evidence type="ECO:0000313" key="1">
    <source>
        <dbReference type="EMBL" id="APM40085.1"/>
    </source>
</evidence>
<gene>
    <name evidence="1" type="ORF">BS101_15730</name>
</gene>
<name>A0A1L5FAP2_CLOKL</name>